<dbReference type="Pfam" id="PF13640">
    <property type="entry name" value="2OG-FeII_Oxy_3"/>
    <property type="match status" value="1"/>
</dbReference>
<dbReference type="AlphaFoldDB" id="A0A518RCG4"/>
<proteinExistence type="predicted"/>
<organism evidence="2 3">
    <name type="scientific">Sphingomonas suaedae</name>
    <dbReference type="NCBI Taxonomy" id="2599297"/>
    <lineage>
        <taxon>Bacteria</taxon>
        <taxon>Pseudomonadati</taxon>
        <taxon>Pseudomonadota</taxon>
        <taxon>Alphaproteobacteria</taxon>
        <taxon>Sphingomonadales</taxon>
        <taxon>Sphingomonadaceae</taxon>
        <taxon>Sphingomonas</taxon>
    </lineage>
</organism>
<sequence>MSRRTGVQSLLSGRTAAEIRTDPFPHLVAADCLAPDDYAALCAHFPAVSRITWSGSGPSMRSNRRFAMPATALLAGADIAPCWKAFAARHSGPEFFSEVAAFFDGYWPDAMLRALGGTLAGHSMGPLDLSAPGAFKIHLDARIEINTPVLTTPSVVRGPHLDTPNRLYSCLFYLRHPDDDSFGGELLLYRWRASAERRVDCYALDEAEVEVAAVIPYRANQMVIFPQTIDSVHGVGLRHPTPHVRRYVFVTAELADPWLEA</sequence>
<name>A0A518RCG4_9SPHN</name>
<dbReference type="Proteomes" id="UP000318055">
    <property type="component" value="Chromosome"/>
</dbReference>
<dbReference type="Gene3D" id="2.60.120.620">
    <property type="entry name" value="q2cbj1_9rhob like domain"/>
    <property type="match status" value="1"/>
</dbReference>
<gene>
    <name evidence="2" type="ORF">FPZ54_03215</name>
</gene>
<dbReference type="InterPro" id="IPR044862">
    <property type="entry name" value="Pro_4_hyd_alph_FE2OG_OXY"/>
</dbReference>
<dbReference type="EMBL" id="CP042239">
    <property type="protein sequence ID" value="QDX25129.1"/>
    <property type="molecule type" value="Genomic_DNA"/>
</dbReference>
<evidence type="ECO:0000313" key="2">
    <source>
        <dbReference type="EMBL" id="QDX25129.1"/>
    </source>
</evidence>
<dbReference type="OrthoDB" id="9783171at2"/>
<feature type="domain" description="Prolyl 4-hydroxylase alpha subunit Fe(2+) 2OG dioxygenase" evidence="1">
    <location>
        <begin position="158"/>
        <end position="237"/>
    </location>
</feature>
<evidence type="ECO:0000259" key="1">
    <source>
        <dbReference type="Pfam" id="PF13640"/>
    </source>
</evidence>
<keyword evidence="3" id="KW-1185">Reference proteome</keyword>
<dbReference type="KEGG" id="ssua:FPZ54_03215"/>
<evidence type="ECO:0000313" key="3">
    <source>
        <dbReference type="Proteomes" id="UP000318055"/>
    </source>
</evidence>
<accession>A0A518RCG4</accession>
<reference evidence="2 3" key="1">
    <citation type="submission" date="2019-07" db="EMBL/GenBank/DDBJ databases">
        <title>Sphingomonas alkalisoli sp. nov., isolated from rhizosphere soil of Suaedae salsa.</title>
        <authorList>
            <person name="Zhang H."/>
            <person name="Xu L."/>
            <person name="Zhang J.-X."/>
            <person name="Sun J.-Q."/>
        </authorList>
    </citation>
    <scope>NUCLEOTIDE SEQUENCE [LARGE SCALE GENOMIC DNA]</scope>
    <source>
        <strain evidence="2 3">XS-10</strain>
    </source>
</reference>
<protein>
    <submittedName>
        <fullName evidence="2">2OG-Fe(II) oxygenase</fullName>
    </submittedName>
</protein>